<proteinExistence type="predicted"/>
<dbReference type="Proteomes" id="UP001367676">
    <property type="component" value="Unassembled WGS sequence"/>
</dbReference>
<name>A0AAN9TYC0_9HEMI</name>
<keyword evidence="3" id="KW-1185">Reference proteome</keyword>
<comment type="caution">
    <text evidence="2">The sequence shown here is derived from an EMBL/GenBank/DDBJ whole genome shotgun (WGS) entry which is preliminary data.</text>
</comment>
<reference evidence="2 3" key="1">
    <citation type="submission" date="2024-03" db="EMBL/GenBank/DDBJ databases">
        <title>Adaptation during the transition from Ophiocordyceps entomopathogen to insect associate is accompanied by gene loss and intensified selection.</title>
        <authorList>
            <person name="Ward C.M."/>
            <person name="Onetto C.A."/>
            <person name="Borneman A.R."/>
        </authorList>
    </citation>
    <scope>NUCLEOTIDE SEQUENCE [LARGE SCALE GENOMIC DNA]</scope>
    <source>
        <strain evidence="2">AWRI1</strain>
        <tissue evidence="2">Single Adult Female</tissue>
    </source>
</reference>
<evidence type="ECO:0000313" key="3">
    <source>
        <dbReference type="Proteomes" id="UP001367676"/>
    </source>
</evidence>
<organism evidence="2 3">
    <name type="scientific">Parthenolecanium corni</name>
    <dbReference type="NCBI Taxonomy" id="536013"/>
    <lineage>
        <taxon>Eukaryota</taxon>
        <taxon>Metazoa</taxon>
        <taxon>Ecdysozoa</taxon>
        <taxon>Arthropoda</taxon>
        <taxon>Hexapoda</taxon>
        <taxon>Insecta</taxon>
        <taxon>Pterygota</taxon>
        <taxon>Neoptera</taxon>
        <taxon>Paraneoptera</taxon>
        <taxon>Hemiptera</taxon>
        <taxon>Sternorrhyncha</taxon>
        <taxon>Coccoidea</taxon>
        <taxon>Coccidae</taxon>
        <taxon>Parthenolecanium</taxon>
    </lineage>
</organism>
<accession>A0AAN9TYC0</accession>
<protein>
    <submittedName>
        <fullName evidence="2">Uncharacterized protein</fullName>
    </submittedName>
</protein>
<sequence length="185" mass="20541">MNGIYDCRRLIGQRLVARLIGQRRDGKMVRRWPGFERVGEGTRTRLVARTRSTNYELRSTNPQPVFRTEQRCWLVPALRASQFARAKCNGLLAASHSVEACSFPVVSRAPAPQPQVTTSAPAHEATIEPSLCGAPQASRKIKKSPSPMPRPTNPGIPSCAIFKKRIYSHGLGSKKKRDPSRVRAI</sequence>
<dbReference type="EMBL" id="JBBCAQ010000002">
    <property type="protein sequence ID" value="KAK7605551.1"/>
    <property type="molecule type" value="Genomic_DNA"/>
</dbReference>
<gene>
    <name evidence="2" type="ORF">V9T40_007409</name>
</gene>
<feature type="region of interest" description="Disordered" evidence="1">
    <location>
        <begin position="131"/>
        <end position="158"/>
    </location>
</feature>
<evidence type="ECO:0000256" key="1">
    <source>
        <dbReference type="SAM" id="MobiDB-lite"/>
    </source>
</evidence>
<dbReference type="AlphaFoldDB" id="A0AAN9TYC0"/>
<evidence type="ECO:0000313" key="2">
    <source>
        <dbReference type="EMBL" id="KAK7605551.1"/>
    </source>
</evidence>